<gene>
    <name evidence="3" type="ORF">AWT59_1077</name>
</gene>
<organism evidence="3 4">
    <name type="scientific">Candidatus Gallionella acididurans</name>
    <dbReference type="NCBI Taxonomy" id="1796491"/>
    <lineage>
        <taxon>Bacteria</taxon>
        <taxon>Pseudomonadati</taxon>
        <taxon>Pseudomonadota</taxon>
        <taxon>Betaproteobacteria</taxon>
        <taxon>Nitrosomonadales</taxon>
        <taxon>Gallionellaceae</taxon>
        <taxon>Gallionella</taxon>
    </lineage>
</organism>
<name>A0A139BVV9_9PROT</name>
<protein>
    <submittedName>
        <fullName evidence="3">Taurine catabolism dioxygenase TauD, TfdA family</fullName>
    </submittedName>
</protein>
<dbReference type="AlphaFoldDB" id="A0A139BVV9"/>
<evidence type="ECO:0000259" key="2">
    <source>
        <dbReference type="Pfam" id="PF02668"/>
    </source>
</evidence>
<dbReference type="Pfam" id="PF02668">
    <property type="entry name" value="TauD"/>
    <property type="match status" value="1"/>
</dbReference>
<dbReference type="PATRIC" id="fig|1796491.3.peg.1178"/>
<dbReference type="InterPro" id="IPR003819">
    <property type="entry name" value="TauD/TfdA-like"/>
</dbReference>
<dbReference type="GO" id="GO:0016706">
    <property type="term" value="F:2-oxoglutarate-dependent dioxygenase activity"/>
    <property type="evidence" value="ECO:0007669"/>
    <property type="project" value="UniProtKB-ARBA"/>
</dbReference>
<accession>A0A139BVV9</accession>
<reference evidence="3 4" key="2">
    <citation type="submission" date="2016-03" db="EMBL/GenBank/DDBJ databases">
        <title>New uncultured bacterium of the family Gallionellaceae from acid mine drainage: description and reconstruction of genome based on metagenomic analysis of microbial community.</title>
        <authorList>
            <person name="Kadnikov V."/>
            <person name="Ivasenko D."/>
            <person name="Beletsky A."/>
            <person name="Mardanov A."/>
            <person name="Danilova E."/>
            <person name="Pimenov N."/>
            <person name="Karnachuk O."/>
            <person name="Ravin N."/>
        </authorList>
    </citation>
    <scope>NUCLEOTIDE SEQUENCE [LARGE SCALE GENOMIC DNA]</scope>
    <source>
        <strain evidence="3">ShG14-8</strain>
    </source>
</reference>
<dbReference type="SUPFAM" id="SSF51197">
    <property type="entry name" value="Clavaminate synthase-like"/>
    <property type="match status" value="1"/>
</dbReference>
<dbReference type="InterPro" id="IPR042098">
    <property type="entry name" value="TauD-like_sf"/>
</dbReference>
<dbReference type="Proteomes" id="UP000070578">
    <property type="component" value="Unassembled WGS sequence"/>
</dbReference>
<dbReference type="EMBL" id="LSLI01000018">
    <property type="protein sequence ID" value="KXS32835.1"/>
    <property type="molecule type" value="Genomic_DNA"/>
</dbReference>
<proteinExistence type="predicted"/>
<evidence type="ECO:0000313" key="4">
    <source>
        <dbReference type="Proteomes" id="UP000070578"/>
    </source>
</evidence>
<feature type="domain" description="TauD/TfdA-like" evidence="2">
    <location>
        <begin position="27"/>
        <end position="282"/>
    </location>
</feature>
<sequence length="291" mass="32089">MQNPFDLDNPAAYLHWRDRKLARAICGAGELVVEVNKPDALTVAEHAALLDRCQRGNMAIYASHAAADEDTVRRFGLQFGLASLDANWLAGEQGITRVTVCADDGQRQAYIPYTDRAIKWHTDGYYNPPERLIRGMVMHCVQSAGQGGGNRLLDHEIAYLMLRDENSDFIRALSAADAMTIPERTDEQGVARAAQTGPVFSVDPASGTLHMRYTARTRSIIWKQDAATLEAVAALEKLLASALPHIHSVTLEPGMGLLCNNVLHDRAAFSNEPDSPRLLFRARYHERIAAS</sequence>
<evidence type="ECO:0000256" key="1">
    <source>
        <dbReference type="ARBA" id="ARBA00023002"/>
    </source>
</evidence>
<comment type="caution">
    <text evidence="3">The sequence shown here is derived from an EMBL/GenBank/DDBJ whole genome shotgun (WGS) entry which is preliminary data.</text>
</comment>
<keyword evidence="3" id="KW-0223">Dioxygenase</keyword>
<evidence type="ECO:0000313" key="3">
    <source>
        <dbReference type="EMBL" id="KXS32835.1"/>
    </source>
</evidence>
<keyword evidence="1" id="KW-0560">Oxidoreductase</keyword>
<reference evidence="3 4" key="1">
    <citation type="submission" date="2016-02" db="EMBL/GenBank/DDBJ databases">
        <authorList>
            <person name="Wen L."/>
            <person name="He K."/>
            <person name="Yang H."/>
        </authorList>
    </citation>
    <scope>NUCLEOTIDE SEQUENCE [LARGE SCALE GENOMIC DNA]</scope>
    <source>
        <strain evidence="3">ShG14-8</strain>
    </source>
</reference>
<dbReference type="Gene3D" id="3.60.130.10">
    <property type="entry name" value="Clavaminate synthase-like"/>
    <property type="match status" value="1"/>
</dbReference>